<protein>
    <submittedName>
        <fullName evidence="2">Helix-turn-helix transcriptional regulator</fullName>
    </submittedName>
</protein>
<dbReference type="Pfam" id="PF01381">
    <property type="entry name" value="HTH_3"/>
    <property type="match status" value="1"/>
</dbReference>
<feature type="domain" description="HTH cro/C1-type" evidence="1">
    <location>
        <begin position="26"/>
        <end position="73"/>
    </location>
</feature>
<dbReference type="Gene3D" id="1.10.260.40">
    <property type="entry name" value="lambda repressor-like DNA-binding domains"/>
    <property type="match status" value="1"/>
</dbReference>
<reference evidence="2" key="1">
    <citation type="submission" date="2020-03" db="EMBL/GenBank/DDBJ databases">
        <title>Draft sequencing of Calidifontibacter sp. DB0510.</title>
        <authorList>
            <person name="Kim D.-U."/>
        </authorList>
    </citation>
    <scope>NUCLEOTIDE SEQUENCE</scope>
    <source>
        <strain evidence="2">DB0510</strain>
    </source>
</reference>
<organism evidence="2 3">
    <name type="scientific">Metallococcus carri</name>
    <dbReference type="NCBI Taxonomy" id="1656884"/>
    <lineage>
        <taxon>Bacteria</taxon>
        <taxon>Bacillati</taxon>
        <taxon>Actinomycetota</taxon>
        <taxon>Actinomycetes</taxon>
        <taxon>Micrococcales</taxon>
        <taxon>Dermacoccaceae</taxon>
        <taxon>Metallococcus</taxon>
    </lineage>
</organism>
<accession>A0A967B1Z1</accession>
<dbReference type="InterPro" id="IPR001387">
    <property type="entry name" value="Cro/C1-type_HTH"/>
</dbReference>
<comment type="caution">
    <text evidence="2">The sequence shown here is derived from an EMBL/GenBank/DDBJ whole genome shotgun (WGS) entry which is preliminary data.</text>
</comment>
<evidence type="ECO:0000259" key="1">
    <source>
        <dbReference type="PROSITE" id="PS50943"/>
    </source>
</evidence>
<dbReference type="SUPFAM" id="SSF47413">
    <property type="entry name" value="lambda repressor-like DNA-binding domains"/>
    <property type="match status" value="1"/>
</dbReference>
<proteinExistence type="predicted"/>
<dbReference type="Proteomes" id="UP000744769">
    <property type="component" value="Unassembled WGS sequence"/>
</dbReference>
<evidence type="ECO:0000313" key="2">
    <source>
        <dbReference type="EMBL" id="NHN55810.1"/>
    </source>
</evidence>
<dbReference type="GO" id="GO:0003677">
    <property type="term" value="F:DNA binding"/>
    <property type="evidence" value="ECO:0007669"/>
    <property type="project" value="InterPro"/>
</dbReference>
<keyword evidence="3" id="KW-1185">Reference proteome</keyword>
<dbReference type="RefSeq" id="WP_166196186.1">
    <property type="nucleotide sequence ID" value="NZ_JAAOIV010000005.1"/>
</dbReference>
<dbReference type="InterPro" id="IPR010982">
    <property type="entry name" value="Lambda_DNA-bd_dom_sf"/>
</dbReference>
<sequence>MSTSPIEREDLNFDLADRLHKSLRVAGKSASQIAEDLGAHRNTVSNYLAGRTTPEPRTLKGWALATGVPLSWLESGNLDPRGPGDGGALRSVASVGAIRAAIAEVTGRDIDMVTFAVLVEAIGQRDEATLAKASFTAWILATASGFDAKSLGIADSVVPAYVDSDRLAEELREAVERCAIRDSNPKPAD</sequence>
<evidence type="ECO:0000313" key="3">
    <source>
        <dbReference type="Proteomes" id="UP000744769"/>
    </source>
</evidence>
<gene>
    <name evidence="2" type="ORF">G9U51_08470</name>
</gene>
<dbReference type="AlphaFoldDB" id="A0A967B1Z1"/>
<dbReference type="CDD" id="cd00093">
    <property type="entry name" value="HTH_XRE"/>
    <property type="match status" value="1"/>
</dbReference>
<dbReference type="EMBL" id="JAAOIV010000005">
    <property type="protein sequence ID" value="NHN55810.1"/>
    <property type="molecule type" value="Genomic_DNA"/>
</dbReference>
<dbReference type="PROSITE" id="PS50943">
    <property type="entry name" value="HTH_CROC1"/>
    <property type="match status" value="1"/>
</dbReference>
<name>A0A967B1Z1_9MICO</name>
<dbReference type="SMART" id="SM00530">
    <property type="entry name" value="HTH_XRE"/>
    <property type="match status" value="1"/>
</dbReference>